<keyword evidence="2" id="KW-1185">Reference proteome</keyword>
<dbReference type="Proteomes" id="UP001501638">
    <property type="component" value="Unassembled WGS sequence"/>
</dbReference>
<dbReference type="InterPro" id="IPR031031">
    <property type="entry name" value="Lanti_SCO0268"/>
</dbReference>
<reference evidence="2" key="1">
    <citation type="journal article" date="2019" name="Int. J. Syst. Evol. Microbiol.">
        <title>The Global Catalogue of Microorganisms (GCM) 10K type strain sequencing project: providing services to taxonomists for standard genome sequencing and annotation.</title>
        <authorList>
            <consortium name="The Broad Institute Genomics Platform"/>
            <consortium name="The Broad Institute Genome Sequencing Center for Infectious Disease"/>
            <person name="Wu L."/>
            <person name="Ma J."/>
        </authorList>
    </citation>
    <scope>NUCLEOTIDE SEQUENCE [LARGE SCALE GENOMIC DNA]</scope>
    <source>
        <strain evidence="2">JCM 6305</strain>
    </source>
</reference>
<name>A0ABP5W9Y8_9ACTN</name>
<comment type="caution">
    <text evidence="1">The sequence shown here is derived from an EMBL/GenBank/DDBJ whole genome shotgun (WGS) entry which is preliminary data.</text>
</comment>
<dbReference type="RefSeq" id="WP_344320033.1">
    <property type="nucleotide sequence ID" value="NZ_BAAASZ010000003.1"/>
</dbReference>
<proteinExistence type="predicted"/>
<sequence length="54" mass="6070">MRTEILLQETQDTADLDLDLRISDVSEQDRQEFGRGTYTSPSSFAIGTRCPVCC</sequence>
<dbReference type="EMBL" id="BAAASZ010000003">
    <property type="protein sequence ID" value="GAA2423072.1"/>
    <property type="molecule type" value="Genomic_DNA"/>
</dbReference>
<organism evidence="1 2">
    <name type="scientific">Streptomyces macrosporus</name>
    <dbReference type="NCBI Taxonomy" id="44032"/>
    <lineage>
        <taxon>Bacteria</taxon>
        <taxon>Bacillati</taxon>
        <taxon>Actinomycetota</taxon>
        <taxon>Actinomycetes</taxon>
        <taxon>Kitasatosporales</taxon>
        <taxon>Streptomycetaceae</taxon>
        <taxon>Streptomyces</taxon>
    </lineage>
</organism>
<gene>
    <name evidence="1" type="primary">lanA</name>
    <name evidence="1" type="ORF">GCM10010405_01730</name>
</gene>
<dbReference type="NCBIfam" id="TIGR04451">
    <property type="entry name" value="lanti_SCO0268"/>
    <property type="match status" value="1"/>
</dbReference>
<evidence type="ECO:0000313" key="2">
    <source>
        <dbReference type="Proteomes" id="UP001501638"/>
    </source>
</evidence>
<accession>A0ABP5W9Y8</accession>
<protein>
    <submittedName>
        <fullName evidence="1">SCO0268 family class II lanthipeptide</fullName>
    </submittedName>
</protein>
<evidence type="ECO:0000313" key="1">
    <source>
        <dbReference type="EMBL" id="GAA2423072.1"/>
    </source>
</evidence>